<keyword evidence="2" id="KW-0808">Transferase</keyword>
<feature type="domain" description="Reverse transcriptase" evidence="1">
    <location>
        <begin position="1"/>
        <end position="119"/>
    </location>
</feature>
<dbReference type="CDD" id="cd01647">
    <property type="entry name" value="RT_LTR"/>
    <property type="match status" value="1"/>
</dbReference>
<dbReference type="InterPro" id="IPR000477">
    <property type="entry name" value="RT_dom"/>
</dbReference>
<dbReference type="PROSITE" id="PS50878">
    <property type="entry name" value="RT_POL"/>
    <property type="match status" value="1"/>
</dbReference>
<proteinExistence type="predicted"/>
<name>A0A1S4DHQ5_TOBAC</name>
<accession>A0A1S4DHQ5</accession>
<keyword evidence="2" id="KW-0548">Nucleotidyltransferase</keyword>
<dbReference type="PANTHER" id="PTHR24559">
    <property type="entry name" value="TRANSPOSON TY3-I GAG-POL POLYPROTEIN"/>
    <property type="match status" value="1"/>
</dbReference>
<dbReference type="Gene3D" id="3.10.10.10">
    <property type="entry name" value="HIV Type 1 Reverse Transcriptase, subunit A, domain 1"/>
    <property type="match status" value="1"/>
</dbReference>
<dbReference type="Pfam" id="PF00078">
    <property type="entry name" value="RVT_1"/>
    <property type="match status" value="1"/>
</dbReference>
<dbReference type="InterPro" id="IPR053134">
    <property type="entry name" value="RNA-dir_DNA_polymerase"/>
</dbReference>
<dbReference type="PANTHER" id="PTHR24559:SF436">
    <property type="entry name" value="RNA-DIRECTED DNA POLYMERASE HOMOLOG"/>
    <property type="match status" value="1"/>
</dbReference>
<dbReference type="SUPFAM" id="SSF56672">
    <property type="entry name" value="DNA/RNA polymerases"/>
    <property type="match status" value="1"/>
</dbReference>
<dbReference type="InterPro" id="IPR043128">
    <property type="entry name" value="Rev_trsase/Diguanyl_cyclase"/>
</dbReference>
<sequence length="119" mass="13926">MADLFEKLGGATVFSKIDLKTCYWQVQIAEVDEHKTTCMTRYGSYDFLLMPFGLTNAPSIFCTLMNQVFREYINEFVVVYLDDIVVYNQTLGEHLEHLRKVLARLREHELYANIWSSFA</sequence>
<protein>
    <submittedName>
        <fullName evidence="2">RNA-directed DNA polymerase homolog</fullName>
    </submittedName>
</protein>
<gene>
    <name evidence="2" type="primary">LOC107829939</name>
</gene>
<dbReference type="Gene3D" id="3.30.70.270">
    <property type="match status" value="1"/>
</dbReference>
<dbReference type="GO" id="GO:0003964">
    <property type="term" value="F:RNA-directed DNA polymerase activity"/>
    <property type="evidence" value="ECO:0007669"/>
    <property type="project" value="UniProtKB-KW"/>
</dbReference>
<dbReference type="KEGG" id="nta:107829939"/>
<dbReference type="SMR" id="A0A1S4DHQ5"/>
<dbReference type="RefSeq" id="XP_016512898.1">
    <property type="nucleotide sequence ID" value="XM_016657412.1"/>
</dbReference>
<dbReference type="STRING" id="4097.A0A1S4DHQ5"/>
<dbReference type="OrthoDB" id="514328at2759"/>
<organism evidence="2">
    <name type="scientific">Nicotiana tabacum</name>
    <name type="common">Common tobacco</name>
    <dbReference type="NCBI Taxonomy" id="4097"/>
    <lineage>
        <taxon>Eukaryota</taxon>
        <taxon>Viridiplantae</taxon>
        <taxon>Streptophyta</taxon>
        <taxon>Embryophyta</taxon>
        <taxon>Tracheophyta</taxon>
        <taxon>Spermatophyta</taxon>
        <taxon>Magnoliopsida</taxon>
        <taxon>eudicotyledons</taxon>
        <taxon>Gunneridae</taxon>
        <taxon>Pentapetalae</taxon>
        <taxon>asterids</taxon>
        <taxon>lamiids</taxon>
        <taxon>Solanales</taxon>
        <taxon>Solanaceae</taxon>
        <taxon>Nicotianoideae</taxon>
        <taxon>Nicotianeae</taxon>
        <taxon>Nicotiana</taxon>
    </lineage>
</organism>
<dbReference type="OMA" id="GAMFQHA"/>
<keyword evidence="2" id="KW-0695">RNA-directed DNA polymerase</keyword>
<evidence type="ECO:0000259" key="1">
    <source>
        <dbReference type="PROSITE" id="PS50878"/>
    </source>
</evidence>
<evidence type="ECO:0000313" key="2">
    <source>
        <dbReference type="RefSeq" id="XP_016512898.1"/>
    </source>
</evidence>
<dbReference type="AlphaFoldDB" id="A0A1S4DHQ5"/>
<reference evidence="2" key="1">
    <citation type="submission" date="2025-08" db="UniProtKB">
        <authorList>
            <consortium name="RefSeq"/>
        </authorList>
    </citation>
    <scope>IDENTIFICATION</scope>
</reference>
<dbReference type="InterPro" id="IPR043502">
    <property type="entry name" value="DNA/RNA_pol_sf"/>
</dbReference>
<dbReference type="PaxDb" id="4097-A0A1S4DHQ5"/>